<feature type="compositionally biased region" description="Basic and acidic residues" evidence="1">
    <location>
        <begin position="441"/>
        <end position="456"/>
    </location>
</feature>
<feature type="compositionally biased region" description="Polar residues" evidence="1">
    <location>
        <begin position="469"/>
        <end position="478"/>
    </location>
</feature>
<sequence length="843" mass="90844">MYSYVESEYWEDAHGFFERDINVFSRSLKDRSQLGAGGISGTSNGNIFAREEIGKEDVGATGGVNSAMLGGTDFSPERIGNEDAVGIAWRELAVETKKAYIQSLLDRLCDGNRKVCTDALGALQYLCQGNYGNRCEAVRKDVGPDGVVEARKRNEQAVLAELKANAKVGGLSTTLKGAAAKKGWLRTSQFSPEVYTHPLLFSLDTISHVMWCLCQQLKDRLQSQTSHNPGSPPHSRKQSHTQSQETHGPKATKESRRSIGSKAGVRKGLGGLGMRRGLNVVCTIVLVHTYECDTDTRRRFRAYLESPMSFSRDCLLMSVYSLVLQFGQPAVTHLPINKLLLLLKTVLDALVDGRGVEGQETQYNAHARELAHEDVCTCTPHESVQEENSESGAVHTKPPTETHASATTNSYGYNDAERRVEVNTRRQLQALATEKPIGPVTRHEGSQAELKNKAQTELKPQPQAERKNQPQSLASTDTKLGKDEVSNLNTGSAECSPPSLTQTSAQTRTNTSTHGPEHPHSHSHSAIREATKESTPGSDNGTAMHKPTTTTKPVHAPPPKPPAYKRRPKASSESKTGTGEVPKIVPDSVLPAEARVDAEDRLKGLQRSVTQPNMRTGMGWADGGGRLDRPAEREGGRDTGSTGIGHGEKLMENRGELMSRNDIDSVRGSSGHLAPIGTGEWVQGSSGKLTDTARAVKEGVSISTELTGEKCETDRNRLTGRKSAAELDRDGEPAGEEGSNGLATDDAPNAGNGNSTQVVADKIVEDKSSPGDSRVSDRSPGDSRVSDRSPYVSRKRGRAHMHTQPSVAPPSFPIRPTETDCGSDTCVAAAESETSEGENAGIE</sequence>
<dbReference type="Proteomes" id="UP000054560">
    <property type="component" value="Unassembled WGS sequence"/>
</dbReference>
<protein>
    <submittedName>
        <fullName evidence="2">Uncharacterized protein</fullName>
    </submittedName>
</protein>
<proteinExistence type="predicted"/>
<accession>A0A0L0GHP5</accession>
<feature type="compositionally biased region" description="Basic and acidic residues" evidence="1">
    <location>
        <begin position="707"/>
        <end position="732"/>
    </location>
</feature>
<feature type="compositionally biased region" description="Basic and acidic residues" evidence="1">
    <location>
        <begin position="247"/>
        <end position="257"/>
    </location>
</feature>
<feature type="compositionally biased region" description="Basic and acidic residues" evidence="1">
    <location>
        <begin position="625"/>
        <end position="637"/>
    </location>
</feature>
<feature type="region of interest" description="Disordered" evidence="1">
    <location>
        <begin position="380"/>
        <end position="416"/>
    </location>
</feature>
<feature type="compositionally biased region" description="Basic and acidic residues" evidence="1">
    <location>
        <begin position="762"/>
        <end position="787"/>
    </location>
</feature>
<keyword evidence="3" id="KW-1185">Reference proteome</keyword>
<feature type="compositionally biased region" description="Basic and acidic residues" evidence="1">
    <location>
        <begin position="594"/>
        <end position="603"/>
    </location>
</feature>
<feature type="region of interest" description="Disordered" evidence="1">
    <location>
        <begin position="701"/>
        <end position="843"/>
    </location>
</feature>
<dbReference type="EMBL" id="KQ241597">
    <property type="protein sequence ID" value="KNC87873.1"/>
    <property type="molecule type" value="Genomic_DNA"/>
</dbReference>
<dbReference type="RefSeq" id="XP_014161775.1">
    <property type="nucleotide sequence ID" value="XM_014306300.1"/>
</dbReference>
<feature type="compositionally biased region" description="Low complexity" evidence="1">
    <location>
        <begin position="545"/>
        <end position="554"/>
    </location>
</feature>
<feature type="compositionally biased region" description="Polar residues" evidence="1">
    <location>
        <begin position="486"/>
        <end position="510"/>
    </location>
</feature>
<feature type="region of interest" description="Disordered" evidence="1">
    <location>
        <begin position="430"/>
        <end position="688"/>
    </location>
</feature>
<feature type="compositionally biased region" description="Polar residues" evidence="1">
    <location>
        <begin position="402"/>
        <end position="412"/>
    </location>
</feature>
<evidence type="ECO:0000313" key="2">
    <source>
        <dbReference type="EMBL" id="KNC87873.1"/>
    </source>
</evidence>
<dbReference type="AlphaFoldDB" id="A0A0L0GHP5"/>
<feature type="compositionally biased region" description="Basic and acidic residues" evidence="1">
    <location>
        <begin position="515"/>
        <end position="532"/>
    </location>
</feature>
<evidence type="ECO:0000256" key="1">
    <source>
        <dbReference type="SAM" id="MobiDB-lite"/>
    </source>
</evidence>
<gene>
    <name evidence="2" type="ORF">SARC_00007</name>
</gene>
<evidence type="ECO:0000313" key="3">
    <source>
        <dbReference type="Proteomes" id="UP000054560"/>
    </source>
</evidence>
<name>A0A0L0GHP5_9EUKA</name>
<dbReference type="GeneID" id="25900511"/>
<organism evidence="2 3">
    <name type="scientific">Sphaeroforma arctica JP610</name>
    <dbReference type="NCBI Taxonomy" id="667725"/>
    <lineage>
        <taxon>Eukaryota</taxon>
        <taxon>Ichthyosporea</taxon>
        <taxon>Ichthyophonida</taxon>
        <taxon>Sphaeroforma</taxon>
    </lineage>
</organism>
<feature type="region of interest" description="Disordered" evidence="1">
    <location>
        <begin position="223"/>
        <end position="265"/>
    </location>
</feature>
<reference evidence="2 3" key="1">
    <citation type="submission" date="2011-02" db="EMBL/GenBank/DDBJ databases">
        <title>The Genome Sequence of Sphaeroforma arctica JP610.</title>
        <authorList>
            <consortium name="The Broad Institute Genome Sequencing Platform"/>
            <person name="Russ C."/>
            <person name="Cuomo C."/>
            <person name="Young S.K."/>
            <person name="Zeng Q."/>
            <person name="Gargeya S."/>
            <person name="Alvarado L."/>
            <person name="Berlin A."/>
            <person name="Chapman S.B."/>
            <person name="Chen Z."/>
            <person name="Freedman E."/>
            <person name="Gellesch M."/>
            <person name="Goldberg J."/>
            <person name="Griggs A."/>
            <person name="Gujja S."/>
            <person name="Heilman E."/>
            <person name="Heiman D."/>
            <person name="Howarth C."/>
            <person name="Mehta T."/>
            <person name="Neiman D."/>
            <person name="Pearson M."/>
            <person name="Roberts A."/>
            <person name="Saif S."/>
            <person name="Shea T."/>
            <person name="Shenoy N."/>
            <person name="Sisk P."/>
            <person name="Stolte C."/>
            <person name="Sykes S."/>
            <person name="White J."/>
            <person name="Yandava C."/>
            <person name="Burger G."/>
            <person name="Gray M.W."/>
            <person name="Holland P.W.H."/>
            <person name="King N."/>
            <person name="Lang F.B.F."/>
            <person name="Roger A.J."/>
            <person name="Ruiz-Trillo I."/>
            <person name="Haas B."/>
            <person name="Nusbaum C."/>
            <person name="Birren B."/>
        </authorList>
    </citation>
    <scope>NUCLEOTIDE SEQUENCE [LARGE SCALE GENOMIC DNA]</scope>
    <source>
        <strain evidence="2 3">JP610</strain>
    </source>
</reference>
<feature type="compositionally biased region" description="Basic and acidic residues" evidence="1">
    <location>
        <begin position="646"/>
        <end position="665"/>
    </location>
</feature>